<proteinExistence type="predicted"/>
<sequence length="156" mass="17581">MESLSSISELPSNEYTIPNLPELPETTHESITHPRYPSPTSFEPFTKQVLKQYINMQLLKSCALLANSEPARALEHVENAFLISEEKSFSYEISKCYLYRGLCFMGMKRWREARVALVRGVNVRGWGGKVEGLMREAQGHLDEEGNAKGKKKGTSG</sequence>
<evidence type="ECO:0000313" key="2">
    <source>
        <dbReference type="EMBL" id="ESZ96634.1"/>
    </source>
</evidence>
<feature type="region of interest" description="Disordered" evidence="1">
    <location>
        <begin position="1"/>
        <end position="38"/>
    </location>
</feature>
<protein>
    <recommendedName>
        <fullName evidence="4">Translocation protein sec72</fullName>
    </recommendedName>
</protein>
<comment type="caution">
    <text evidence="2">The sequence shown here is derived from an EMBL/GenBank/DDBJ whole genome shotgun (WGS) entry which is preliminary data.</text>
</comment>
<evidence type="ECO:0008006" key="4">
    <source>
        <dbReference type="Google" id="ProtNLM"/>
    </source>
</evidence>
<keyword evidence="3" id="KW-1185">Reference proteome</keyword>
<organism evidence="2 3">
    <name type="scientific">Sclerotinia borealis (strain F-4128)</name>
    <dbReference type="NCBI Taxonomy" id="1432307"/>
    <lineage>
        <taxon>Eukaryota</taxon>
        <taxon>Fungi</taxon>
        <taxon>Dikarya</taxon>
        <taxon>Ascomycota</taxon>
        <taxon>Pezizomycotina</taxon>
        <taxon>Leotiomycetes</taxon>
        <taxon>Helotiales</taxon>
        <taxon>Sclerotiniaceae</taxon>
        <taxon>Sclerotinia</taxon>
    </lineage>
</organism>
<feature type="compositionally biased region" description="Polar residues" evidence="1">
    <location>
        <begin position="1"/>
        <end position="16"/>
    </location>
</feature>
<reference evidence="2 3" key="1">
    <citation type="journal article" date="2014" name="Genome Announc.">
        <title>Draft genome sequence of Sclerotinia borealis, a psychrophilic plant pathogenic fungus.</title>
        <authorList>
            <person name="Mardanov A.V."/>
            <person name="Beletsky A.V."/>
            <person name="Kadnikov V.V."/>
            <person name="Ignatov A.N."/>
            <person name="Ravin N.V."/>
        </authorList>
    </citation>
    <scope>NUCLEOTIDE SEQUENCE [LARGE SCALE GENOMIC DNA]</scope>
    <source>
        <strain evidence="3">F-4157</strain>
    </source>
</reference>
<name>W9CPS2_SCLBF</name>
<dbReference type="OrthoDB" id="3928392at2759"/>
<accession>W9CPS2</accession>
<evidence type="ECO:0000313" key="3">
    <source>
        <dbReference type="Proteomes" id="UP000019487"/>
    </source>
</evidence>
<dbReference type="Proteomes" id="UP000019487">
    <property type="component" value="Unassembled WGS sequence"/>
</dbReference>
<dbReference type="AlphaFoldDB" id="W9CPS2"/>
<dbReference type="EMBL" id="AYSA01000131">
    <property type="protein sequence ID" value="ESZ96634.1"/>
    <property type="molecule type" value="Genomic_DNA"/>
</dbReference>
<dbReference type="HOGENOM" id="CLU_1687706_0_0_1"/>
<gene>
    <name evidence="2" type="ORF">SBOR_3001</name>
</gene>
<evidence type="ECO:0000256" key="1">
    <source>
        <dbReference type="SAM" id="MobiDB-lite"/>
    </source>
</evidence>